<reference evidence="1 2" key="1">
    <citation type="submission" date="2016-10" db="EMBL/GenBank/DDBJ databases">
        <authorList>
            <person name="Varghese N."/>
            <person name="Submissions S."/>
        </authorList>
    </citation>
    <scope>NUCLEOTIDE SEQUENCE [LARGE SCALE GENOMIC DNA]</scope>
    <source>
        <strain evidence="1 2">DSM 9169</strain>
    </source>
</reference>
<proteinExistence type="predicted"/>
<evidence type="ECO:0000313" key="2">
    <source>
        <dbReference type="Proteomes" id="UP000198976"/>
    </source>
</evidence>
<name>A0ABY0VB39_9ACTO</name>
<keyword evidence="2" id="KW-1185">Reference proteome</keyword>
<dbReference type="Proteomes" id="UP000198976">
    <property type="component" value="Chromosome I"/>
</dbReference>
<organism evidence="1 2">
    <name type="scientific">Schaalia radingae</name>
    <dbReference type="NCBI Taxonomy" id="131110"/>
    <lineage>
        <taxon>Bacteria</taxon>
        <taxon>Bacillati</taxon>
        <taxon>Actinomycetota</taxon>
        <taxon>Actinomycetes</taxon>
        <taxon>Actinomycetales</taxon>
        <taxon>Actinomycetaceae</taxon>
        <taxon>Schaalia</taxon>
    </lineage>
</organism>
<gene>
    <name evidence="1" type="ORF">SAMN04489714_1840</name>
</gene>
<evidence type="ECO:0000313" key="1">
    <source>
        <dbReference type="EMBL" id="SDU04791.1"/>
    </source>
</evidence>
<protein>
    <submittedName>
        <fullName evidence="1">Uncharacterized protein</fullName>
    </submittedName>
</protein>
<dbReference type="EMBL" id="LT629792">
    <property type="protein sequence ID" value="SDU04791.1"/>
    <property type="molecule type" value="Genomic_DNA"/>
</dbReference>
<dbReference type="RefSeq" id="WP_092648854.1">
    <property type="nucleotide sequence ID" value="NZ_LT629792.1"/>
</dbReference>
<accession>A0ABY0VB39</accession>
<sequence>MNSQQRRPRRPAMLDPADAEQIVGDSDPAEMSAIAHSSAWALMGVSDDDFGPDEIERLRTTVRTEGVDVLADMWSRSPEFTLPGALWRLYLWSRWYHRDTALVRDRFVRGSHADIIPGLEHPVDIPDLEHVVHEVDQLLEGRRHDDDLADIITATSRAMRIVAAGDAEGGKWIVDPRDPLAYPVTTRARALIQTADELDRSAEEAHIGALN</sequence>